<evidence type="ECO:0000313" key="3">
    <source>
        <dbReference type="Proteomes" id="UP000095255"/>
    </source>
</evidence>
<dbReference type="Gene3D" id="3.40.50.300">
    <property type="entry name" value="P-loop containing nucleotide triphosphate hydrolases"/>
    <property type="match status" value="1"/>
</dbReference>
<dbReference type="InterPro" id="IPR027417">
    <property type="entry name" value="P-loop_NTPase"/>
</dbReference>
<keyword evidence="1" id="KW-0472">Membrane</keyword>
<dbReference type="AlphaFoldDB" id="A0A1E5L7B1"/>
<dbReference type="OrthoDB" id="2985392at2"/>
<organism evidence="2 3">
    <name type="scientific">Desulfuribacillus stibiiarsenatis</name>
    <dbReference type="NCBI Taxonomy" id="1390249"/>
    <lineage>
        <taxon>Bacteria</taxon>
        <taxon>Bacillati</taxon>
        <taxon>Bacillota</taxon>
        <taxon>Desulfuribacillia</taxon>
        <taxon>Desulfuribacillales</taxon>
        <taxon>Desulfuribacillaceae</taxon>
        <taxon>Desulfuribacillus</taxon>
    </lineage>
</organism>
<evidence type="ECO:0000256" key="1">
    <source>
        <dbReference type="SAM" id="Phobius"/>
    </source>
</evidence>
<comment type="caution">
    <text evidence="2">The sequence shown here is derived from an EMBL/GenBank/DDBJ whole genome shotgun (WGS) entry which is preliminary data.</text>
</comment>
<name>A0A1E5L7B1_9FIRM</name>
<keyword evidence="1" id="KW-0812">Transmembrane</keyword>
<accession>A0A1E5L7B1</accession>
<dbReference type="RefSeq" id="WP_069701562.1">
    <property type="nucleotide sequence ID" value="NZ_MJAT01000008.1"/>
</dbReference>
<reference evidence="2 3" key="1">
    <citation type="submission" date="2016-09" db="EMBL/GenBank/DDBJ databases">
        <title>Desulfuribacillus arsenicus sp. nov., an obligately anaerobic, dissimilatory arsenic- and antimonate-reducing bacterium isolated from anoxic sediments.</title>
        <authorList>
            <person name="Abin C.A."/>
            <person name="Hollibaugh J.T."/>
        </authorList>
    </citation>
    <scope>NUCLEOTIDE SEQUENCE [LARGE SCALE GENOMIC DNA]</scope>
    <source>
        <strain evidence="2 3">MLFW-2</strain>
    </source>
</reference>
<dbReference type="Proteomes" id="UP000095255">
    <property type="component" value="Unassembled WGS sequence"/>
</dbReference>
<keyword evidence="1" id="KW-1133">Transmembrane helix</keyword>
<gene>
    <name evidence="2" type="ORF">BHU72_14505</name>
</gene>
<keyword evidence="3" id="KW-1185">Reference proteome</keyword>
<dbReference type="SUPFAM" id="SSF52540">
    <property type="entry name" value="P-loop containing nucleoside triphosphate hydrolases"/>
    <property type="match status" value="1"/>
</dbReference>
<dbReference type="EMBL" id="MJAT01000008">
    <property type="protein sequence ID" value="OEH86040.1"/>
    <property type="molecule type" value="Genomic_DNA"/>
</dbReference>
<proteinExistence type="predicted"/>
<sequence>MLELLGISETVIFGFGAVLFTLVVLTVGILSYLEQNAQKKDREFVQWFEIQLGDQDKPQESVELAFVNNFSHMGRHGLKRKIFGSLGFKMYFLGMNKTVRIFLCVPNTRAIQIKKTIEALYPSSVCNKLDDNPVKDIVTMDGSSLALKARKQNAPFQPYSYKQLPILDQVIGLLKAEDEPTLLELSIYPEDRRLLKYKEKDMNLSDSLPSVEVGDYMSKGLASIGSELFGKYNPFIHESSGAIGSRKTTSSSQKELDKYLQGRESFAQLAFHVGIVLYGKGKNTNSRLGTIVTTFQGMNLVNGFKVVKKGKKLVSYIHSRKKYKSILSLMASSELANFLQIPNNNYRSWPLIKEVKKYEPPKAMLSDRGLRIGLCNSYGSFEEQIMRVKTESFLSHGFIEAAPGSGKTNLLGTMQVDLIGQQVLEEKGKLKAKSPREQVPGFTMFDPHSDCVEKVLTHLPPELYNRTHYIKMSEKDFPRAINVFDMESIDHENVADIFVKSLQDLYPAGNAVRMENFLKNGVLTLLKSKTEVTPLHIPLIFRNPEFRRAILQKVQKSDPFLMEFWHGSFAAEEGNIDKVLGPIWNRLNNLISYDIMRNMFGQTRTFINIRELMDRGNNLLIDAAGIGPDNMKLMATWLLIQYHFTALGRFNIPEQDRRGHVFFGDECHGWLSEIAAKIIDEDRKYGLGLWMATQYAEQIENKRLFNSILKNVGNYISLRSKPDNAIEAGKRLGIRSENIINLPDNEGYGTILVEEGFSKTPHLISFKNPYLKKGIYDPKPFKDYANERDGKPVKEVEKEMIKRYAVSNDEMESLVPSLQGKQGKKIKKFIEM</sequence>
<dbReference type="STRING" id="1390249.BHU72_14505"/>
<evidence type="ECO:0008006" key="4">
    <source>
        <dbReference type="Google" id="ProtNLM"/>
    </source>
</evidence>
<feature type="transmembrane region" description="Helical" evidence="1">
    <location>
        <begin position="12"/>
        <end position="33"/>
    </location>
</feature>
<evidence type="ECO:0000313" key="2">
    <source>
        <dbReference type="EMBL" id="OEH86040.1"/>
    </source>
</evidence>
<feature type="transmembrane region" description="Helical" evidence="1">
    <location>
        <begin position="82"/>
        <end position="103"/>
    </location>
</feature>
<protein>
    <recommendedName>
        <fullName evidence="4">TraD/TraG TraM recognition site domain-containing protein</fullName>
    </recommendedName>
</protein>